<evidence type="ECO:0000313" key="2">
    <source>
        <dbReference type="EMBL" id="CAB4140248.1"/>
    </source>
</evidence>
<name>A0A6J5M0N9_9CAUD</name>
<protein>
    <submittedName>
        <fullName evidence="2">Uncharacterized protein</fullName>
    </submittedName>
</protein>
<keyword evidence="1" id="KW-0472">Membrane</keyword>
<keyword evidence="1" id="KW-0812">Transmembrane</keyword>
<evidence type="ECO:0000256" key="1">
    <source>
        <dbReference type="SAM" id="Phobius"/>
    </source>
</evidence>
<sequence length="51" mass="6055">MDEAEIVVVKWLWINLMLFSILIEKFNKKVTIPPNVKGCFQCGKYLIWLNK</sequence>
<proteinExistence type="predicted"/>
<feature type="transmembrane region" description="Helical" evidence="1">
    <location>
        <begin position="6"/>
        <end position="23"/>
    </location>
</feature>
<accession>A0A6J5M0N9</accession>
<reference evidence="2" key="1">
    <citation type="submission" date="2020-04" db="EMBL/GenBank/DDBJ databases">
        <authorList>
            <person name="Chiriac C."/>
            <person name="Salcher M."/>
            <person name="Ghai R."/>
            <person name="Kavagutti S V."/>
        </authorList>
    </citation>
    <scope>NUCLEOTIDE SEQUENCE</scope>
</reference>
<keyword evidence="1" id="KW-1133">Transmembrane helix</keyword>
<dbReference type="EMBL" id="LR796381">
    <property type="protein sequence ID" value="CAB4140248.1"/>
    <property type="molecule type" value="Genomic_DNA"/>
</dbReference>
<organism evidence="2">
    <name type="scientific">uncultured Caudovirales phage</name>
    <dbReference type="NCBI Taxonomy" id="2100421"/>
    <lineage>
        <taxon>Viruses</taxon>
        <taxon>Duplodnaviria</taxon>
        <taxon>Heunggongvirae</taxon>
        <taxon>Uroviricota</taxon>
        <taxon>Caudoviricetes</taxon>
        <taxon>Peduoviridae</taxon>
        <taxon>Maltschvirus</taxon>
        <taxon>Maltschvirus maltsch</taxon>
    </lineage>
</organism>
<gene>
    <name evidence="2" type="ORF">UFOVP396_23</name>
</gene>